<dbReference type="GO" id="GO:0009166">
    <property type="term" value="P:nucleotide catabolic process"/>
    <property type="evidence" value="ECO:0007669"/>
    <property type="project" value="TreeGrafter"/>
</dbReference>
<dbReference type="InterPro" id="IPR052791">
    <property type="entry name" value="SSM1_domain"/>
</dbReference>
<gene>
    <name evidence="1" type="primary">SDT1</name>
    <name evidence="1" type="ORF">H4R20_002111</name>
</gene>
<organism evidence="1 2">
    <name type="scientific">Coemansia guatemalensis</name>
    <dbReference type="NCBI Taxonomy" id="2761395"/>
    <lineage>
        <taxon>Eukaryota</taxon>
        <taxon>Fungi</taxon>
        <taxon>Fungi incertae sedis</taxon>
        <taxon>Zoopagomycota</taxon>
        <taxon>Kickxellomycotina</taxon>
        <taxon>Kickxellomycetes</taxon>
        <taxon>Kickxellales</taxon>
        <taxon>Kickxellaceae</taxon>
        <taxon>Coemansia</taxon>
    </lineage>
</organism>
<sequence>MTQETTLMDSAQYDRVFFFDIDNCLYPPNSGIMHLMKERIYAFGRESGLDEASVVDTCETYLRDYGLSVRGLIMHHKIDPTEFNAKVDGSIPLEDFIKPDAELRTMLKAIKTRRWAFTNAGKDHAYRVLKCLAVDDLFEGVTYCDYTEPDFPCKPERMAYNRAMSDAGVSDVKKCYFADDSTKNVEAALQLGWTAVWVWPSVDDTRIDKAIPQIKSIHQLPEVLPQLFK</sequence>
<keyword evidence="2" id="KW-1185">Reference proteome</keyword>
<dbReference type="Gene3D" id="1.10.150.450">
    <property type="match status" value="1"/>
</dbReference>
<dbReference type="GO" id="GO:0006206">
    <property type="term" value="P:pyrimidine nucleobase metabolic process"/>
    <property type="evidence" value="ECO:0007669"/>
    <property type="project" value="TreeGrafter"/>
</dbReference>
<dbReference type="InterPro" id="IPR010237">
    <property type="entry name" value="Pyr-5-nucltdase"/>
</dbReference>
<dbReference type="SFLD" id="SFLDG01132">
    <property type="entry name" value="C1.5.3:_5'-Nucleotidase_Like"/>
    <property type="match status" value="1"/>
</dbReference>
<dbReference type="Pfam" id="PF00702">
    <property type="entry name" value="Hydrolase"/>
    <property type="match status" value="1"/>
</dbReference>
<reference evidence="1" key="1">
    <citation type="submission" date="2022-07" db="EMBL/GenBank/DDBJ databases">
        <title>Phylogenomic reconstructions and comparative analyses of Kickxellomycotina fungi.</title>
        <authorList>
            <person name="Reynolds N.K."/>
            <person name="Stajich J.E."/>
            <person name="Barry K."/>
            <person name="Grigoriev I.V."/>
            <person name="Crous P."/>
            <person name="Smith M.E."/>
        </authorList>
    </citation>
    <scope>NUCLEOTIDE SEQUENCE</scope>
    <source>
        <strain evidence="1">NRRL 1565</strain>
    </source>
</reference>
<dbReference type="Gene3D" id="3.40.50.1000">
    <property type="entry name" value="HAD superfamily/HAD-like"/>
    <property type="match status" value="1"/>
</dbReference>
<evidence type="ECO:0000313" key="2">
    <source>
        <dbReference type="Proteomes" id="UP001140094"/>
    </source>
</evidence>
<comment type="caution">
    <text evidence="1">The sequence shown here is derived from an EMBL/GenBank/DDBJ whole genome shotgun (WGS) entry which is preliminary data.</text>
</comment>
<protein>
    <submittedName>
        <fullName evidence="1">Suppressor of disruption of TFIIS</fullName>
    </submittedName>
</protein>
<dbReference type="Proteomes" id="UP001140094">
    <property type="component" value="Unassembled WGS sequence"/>
</dbReference>
<accession>A0A9W8I224</accession>
<dbReference type="GO" id="GO:0008252">
    <property type="term" value="F:nucleotidase activity"/>
    <property type="evidence" value="ECO:0007669"/>
    <property type="project" value="TreeGrafter"/>
</dbReference>
<dbReference type="EMBL" id="JANBUO010000294">
    <property type="protein sequence ID" value="KAJ2805386.1"/>
    <property type="molecule type" value="Genomic_DNA"/>
</dbReference>
<dbReference type="SFLD" id="SFLDS00003">
    <property type="entry name" value="Haloacid_Dehalogenase"/>
    <property type="match status" value="1"/>
</dbReference>
<dbReference type="NCBIfam" id="TIGR01509">
    <property type="entry name" value="HAD-SF-IA-v3"/>
    <property type="match status" value="1"/>
</dbReference>
<dbReference type="PANTHER" id="PTHR47438">
    <property type="entry name" value="PHOSPHATE METABOLISM PROTEIN 8-RELATED"/>
    <property type="match status" value="1"/>
</dbReference>
<dbReference type="NCBIfam" id="TIGR01993">
    <property type="entry name" value="Pyr-5-nucltdase"/>
    <property type="match status" value="1"/>
</dbReference>
<name>A0A9W8I224_9FUNG</name>
<dbReference type="OrthoDB" id="1065058at2759"/>
<evidence type="ECO:0000313" key="1">
    <source>
        <dbReference type="EMBL" id="KAJ2805386.1"/>
    </source>
</evidence>
<dbReference type="InterPro" id="IPR036412">
    <property type="entry name" value="HAD-like_sf"/>
</dbReference>
<dbReference type="InterPro" id="IPR006439">
    <property type="entry name" value="HAD-SF_hydro_IA"/>
</dbReference>
<dbReference type="PANTHER" id="PTHR47438:SF1">
    <property type="entry name" value="PHOSPHATE METABOLISM PROTEIN 8-RELATED"/>
    <property type="match status" value="1"/>
</dbReference>
<proteinExistence type="predicted"/>
<dbReference type="InterPro" id="IPR023214">
    <property type="entry name" value="HAD_sf"/>
</dbReference>
<dbReference type="AlphaFoldDB" id="A0A9W8I224"/>
<dbReference type="SFLD" id="SFLDG01129">
    <property type="entry name" value="C1.5:_HAD__Beta-PGM__Phosphata"/>
    <property type="match status" value="1"/>
</dbReference>
<dbReference type="SUPFAM" id="SSF56784">
    <property type="entry name" value="HAD-like"/>
    <property type="match status" value="1"/>
</dbReference>